<feature type="compositionally biased region" description="Basic and acidic residues" evidence="1">
    <location>
        <begin position="130"/>
        <end position="139"/>
    </location>
</feature>
<reference evidence="2 3" key="1">
    <citation type="submission" date="2021-12" db="EMBL/GenBank/DDBJ databases">
        <title>Genome seq of p7.</title>
        <authorList>
            <person name="Seo T."/>
        </authorList>
    </citation>
    <scope>NUCLEOTIDE SEQUENCE [LARGE SCALE GENOMIC DNA]</scope>
    <source>
        <strain evidence="2 3">P7</strain>
    </source>
</reference>
<evidence type="ECO:0000256" key="1">
    <source>
        <dbReference type="SAM" id="MobiDB-lite"/>
    </source>
</evidence>
<evidence type="ECO:0000313" key="3">
    <source>
        <dbReference type="Proteomes" id="UP001201463"/>
    </source>
</evidence>
<proteinExistence type="predicted"/>
<comment type="caution">
    <text evidence="2">The sequence shown here is derived from an EMBL/GenBank/DDBJ whole genome shotgun (WGS) entry which is preliminary data.</text>
</comment>
<organism evidence="2 3">
    <name type="scientific">Pelomonas caseinilytica</name>
    <dbReference type="NCBI Taxonomy" id="2906763"/>
    <lineage>
        <taxon>Bacteria</taxon>
        <taxon>Pseudomonadati</taxon>
        <taxon>Pseudomonadota</taxon>
        <taxon>Betaproteobacteria</taxon>
        <taxon>Burkholderiales</taxon>
        <taxon>Sphaerotilaceae</taxon>
        <taxon>Roseateles</taxon>
    </lineage>
</organism>
<dbReference type="RefSeq" id="WP_233395386.1">
    <property type="nucleotide sequence ID" value="NZ_JAJTWT010000021.1"/>
</dbReference>
<sequence>MHLAHAQTLEDAMGEVTYSLRKTQPGYRIVTQSGASLVCSSSAPIPTTDGLVLAPMLLGKRVATRRALSTGTYKSEWEVVESVQEVGLIDVQHITVGDRCFWAGESMGAFILHHNLKAEPDPGDPDPWWDDVRHEKPDSDSAMSAITPPPKPILGANIDALGASLTQAMAGFSLTSAATVAAAEGATSIEMRLLPPQQ</sequence>
<accession>A0ABS8XM84</accession>
<feature type="region of interest" description="Disordered" evidence="1">
    <location>
        <begin position="122"/>
        <end position="146"/>
    </location>
</feature>
<dbReference type="EMBL" id="JAJTWT010000021">
    <property type="protein sequence ID" value="MCE4540712.1"/>
    <property type="molecule type" value="Genomic_DNA"/>
</dbReference>
<dbReference type="Proteomes" id="UP001201463">
    <property type="component" value="Unassembled WGS sequence"/>
</dbReference>
<name>A0ABS8XM84_9BURK</name>
<keyword evidence="3" id="KW-1185">Reference proteome</keyword>
<gene>
    <name evidence="2" type="ORF">LXT12_26105</name>
</gene>
<evidence type="ECO:0000313" key="2">
    <source>
        <dbReference type="EMBL" id="MCE4540712.1"/>
    </source>
</evidence>
<protein>
    <submittedName>
        <fullName evidence="2">Uncharacterized protein</fullName>
    </submittedName>
</protein>